<dbReference type="PANTHER" id="PTHR48079">
    <property type="entry name" value="PROTEIN YEEZ"/>
    <property type="match status" value="1"/>
</dbReference>
<evidence type="ECO:0000259" key="1">
    <source>
        <dbReference type="Pfam" id="PF01073"/>
    </source>
</evidence>
<dbReference type="AlphaFoldDB" id="A0A8J6QVX1"/>
<keyword evidence="3" id="KW-1185">Reference proteome</keyword>
<feature type="domain" description="3-beta hydroxysteroid dehydrogenase/isomerase" evidence="1">
    <location>
        <begin position="3"/>
        <end position="250"/>
    </location>
</feature>
<accession>A0A8J6QVX1</accession>
<evidence type="ECO:0000313" key="2">
    <source>
        <dbReference type="EMBL" id="MBD1399138.1"/>
    </source>
</evidence>
<dbReference type="Proteomes" id="UP000632828">
    <property type="component" value="Unassembled WGS sequence"/>
</dbReference>
<comment type="caution">
    <text evidence="2">The sequence shown here is derived from an EMBL/GenBank/DDBJ whole genome shotgun (WGS) entry which is preliminary data.</text>
</comment>
<dbReference type="GO" id="GO:0004029">
    <property type="term" value="F:aldehyde dehydrogenase (NAD+) activity"/>
    <property type="evidence" value="ECO:0007669"/>
    <property type="project" value="TreeGrafter"/>
</dbReference>
<dbReference type="InterPro" id="IPR051783">
    <property type="entry name" value="NAD(P)-dependent_oxidoreduct"/>
</dbReference>
<sequence>MILVTGGRGFLGGAIVRLLSQQGEQVRSLARHHSAELDAIGVEQFIGDLTNQALVDRAVRGCDLVFHVAAKAGVWGRYGDFYRSNVIGTQNVITACRKIGVTRLVYTSSPSVVFDGTDMGGVNESIPYPHHFHASYPQTKAQAEQLVLAANGDQLATVALRPHLIWGPGDNHLVPRILERGRSGQLRRIGKGDNLIDAVYIDNAATAHLQAAQQLAIGSRVAGKAYFIANNEPIPLWDLVNQILAADNLPPVTRTISPRLAYLAGAILEIIYKNLRLAGEPRMTRFVARELATAHWFDLSAAQRDFGYLPQVSIEEGMARLRHWLQQEPLGGR</sequence>
<gene>
    <name evidence="2" type="ORF">ICT70_00460</name>
</gene>
<organism evidence="2 3">
    <name type="scientific">Pelovirga terrestris</name>
    <dbReference type="NCBI Taxonomy" id="2771352"/>
    <lineage>
        <taxon>Bacteria</taxon>
        <taxon>Pseudomonadati</taxon>
        <taxon>Thermodesulfobacteriota</taxon>
        <taxon>Desulfuromonadia</taxon>
        <taxon>Geobacterales</taxon>
        <taxon>Geobacteraceae</taxon>
        <taxon>Pelovirga</taxon>
    </lineage>
</organism>
<dbReference type="GO" id="GO:0005737">
    <property type="term" value="C:cytoplasm"/>
    <property type="evidence" value="ECO:0007669"/>
    <property type="project" value="TreeGrafter"/>
</dbReference>
<dbReference type="GO" id="GO:0016616">
    <property type="term" value="F:oxidoreductase activity, acting on the CH-OH group of donors, NAD or NADP as acceptor"/>
    <property type="evidence" value="ECO:0007669"/>
    <property type="project" value="InterPro"/>
</dbReference>
<dbReference type="PANTHER" id="PTHR48079:SF6">
    <property type="entry name" value="NAD(P)-BINDING DOMAIN-CONTAINING PROTEIN-RELATED"/>
    <property type="match status" value="1"/>
</dbReference>
<dbReference type="InterPro" id="IPR036291">
    <property type="entry name" value="NAD(P)-bd_dom_sf"/>
</dbReference>
<dbReference type="Pfam" id="PF01073">
    <property type="entry name" value="3Beta_HSD"/>
    <property type="match status" value="1"/>
</dbReference>
<dbReference type="EMBL" id="JACWUN010000001">
    <property type="protein sequence ID" value="MBD1399138.1"/>
    <property type="molecule type" value="Genomic_DNA"/>
</dbReference>
<dbReference type="RefSeq" id="WP_191153414.1">
    <property type="nucleotide sequence ID" value="NZ_JACWUN010000001.1"/>
</dbReference>
<proteinExistence type="predicted"/>
<protein>
    <submittedName>
        <fullName evidence="2">NAD-dependent epimerase/dehydratase family protein</fullName>
    </submittedName>
</protein>
<name>A0A8J6QVX1_9BACT</name>
<dbReference type="SUPFAM" id="SSF51735">
    <property type="entry name" value="NAD(P)-binding Rossmann-fold domains"/>
    <property type="match status" value="1"/>
</dbReference>
<reference evidence="2" key="1">
    <citation type="submission" date="2020-09" db="EMBL/GenBank/DDBJ databases">
        <title>Pelobacter alkaliphilus sp. nov., a novel anaerobic arsenate-reducing bacterium from terrestrial mud volcano.</title>
        <authorList>
            <person name="Khomyakova M.A."/>
            <person name="Merkel A.Y."/>
            <person name="Slobodkin A.I."/>
        </authorList>
    </citation>
    <scope>NUCLEOTIDE SEQUENCE</scope>
    <source>
        <strain evidence="2">M08fum</strain>
    </source>
</reference>
<dbReference type="InterPro" id="IPR002225">
    <property type="entry name" value="3Beta_OHSteriod_DH/Estase"/>
</dbReference>
<dbReference type="Gene3D" id="3.40.50.720">
    <property type="entry name" value="NAD(P)-binding Rossmann-like Domain"/>
    <property type="match status" value="1"/>
</dbReference>
<evidence type="ECO:0000313" key="3">
    <source>
        <dbReference type="Proteomes" id="UP000632828"/>
    </source>
</evidence>
<dbReference type="GO" id="GO:0006694">
    <property type="term" value="P:steroid biosynthetic process"/>
    <property type="evidence" value="ECO:0007669"/>
    <property type="project" value="InterPro"/>
</dbReference>